<keyword evidence="1" id="KW-0472">Membrane</keyword>
<organism evidence="3 4">
    <name type="scientific">Pyrocoelia pectoralis</name>
    <dbReference type="NCBI Taxonomy" id="417401"/>
    <lineage>
        <taxon>Eukaryota</taxon>
        <taxon>Metazoa</taxon>
        <taxon>Ecdysozoa</taxon>
        <taxon>Arthropoda</taxon>
        <taxon>Hexapoda</taxon>
        <taxon>Insecta</taxon>
        <taxon>Pterygota</taxon>
        <taxon>Neoptera</taxon>
        <taxon>Endopterygota</taxon>
        <taxon>Coleoptera</taxon>
        <taxon>Polyphaga</taxon>
        <taxon>Elateriformia</taxon>
        <taxon>Elateroidea</taxon>
        <taxon>Lampyridae</taxon>
        <taxon>Lampyrinae</taxon>
        <taxon>Pyrocoelia</taxon>
    </lineage>
</organism>
<feature type="transmembrane region" description="Helical" evidence="1">
    <location>
        <begin position="403"/>
        <end position="426"/>
    </location>
</feature>
<feature type="transmembrane region" description="Helical" evidence="1">
    <location>
        <begin position="540"/>
        <end position="560"/>
    </location>
</feature>
<protein>
    <recommendedName>
        <fullName evidence="2">Nose resistant-to-fluoxetine protein N-terminal domain-containing protein</fullName>
    </recommendedName>
</protein>
<keyword evidence="4" id="KW-1185">Reference proteome</keyword>
<dbReference type="Pfam" id="PF01757">
    <property type="entry name" value="Acyl_transf_3"/>
    <property type="match status" value="1"/>
</dbReference>
<feature type="domain" description="Nose resistant-to-fluoxetine protein N-terminal" evidence="2">
    <location>
        <begin position="38"/>
        <end position="166"/>
    </location>
</feature>
<feature type="domain" description="Nose resistant-to-fluoxetine protein N-terminal" evidence="2">
    <location>
        <begin position="691"/>
        <end position="816"/>
    </location>
</feature>
<dbReference type="InterPro" id="IPR006621">
    <property type="entry name" value="Nose-resist-to-fluoxetine_N"/>
</dbReference>
<name>A0AAN7V065_9COLE</name>
<dbReference type="GO" id="GO:0016747">
    <property type="term" value="F:acyltransferase activity, transferring groups other than amino-acyl groups"/>
    <property type="evidence" value="ECO:0007669"/>
    <property type="project" value="InterPro"/>
</dbReference>
<feature type="transmembrane region" description="Helical" evidence="1">
    <location>
        <begin position="320"/>
        <end position="338"/>
    </location>
</feature>
<evidence type="ECO:0000313" key="3">
    <source>
        <dbReference type="EMBL" id="KAK5638079.1"/>
    </source>
</evidence>
<feature type="transmembrane region" description="Helical" evidence="1">
    <location>
        <begin position="497"/>
        <end position="519"/>
    </location>
</feature>
<keyword evidence="1" id="KW-0812">Transmembrane</keyword>
<dbReference type="PANTHER" id="PTHR11161:SF0">
    <property type="entry name" value="O-ACYLTRANSFERASE LIKE PROTEIN"/>
    <property type="match status" value="1"/>
</dbReference>
<dbReference type="PANTHER" id="PTHR11161">
    <property type="entry name" value="O-ACYLTRANSFERASE"/>
    <property type="match status" value="1"/>
</dbReference>
<dbReference type="Proteomes" id="UP001329430">
    <property type="component" value="Chromosome 10"/>
</dbReference>
<dbReference type="InterPro" id="IPR052728">
    <property type="entry name" value="O2_lipid_transport_reg"/>
</dbReference>
<dbReference type="SMART" id="SM00703">
    <property type="entry name" value="NRF"/>
    <property type="match status" value="2"/>
</dbReference>
<sequence>MFQIASANYLDEKFGVLSSPAIFSKSIELYLLNETKLNGECRDQLWEYVENLQTGRQWALQLYDASSKLPSGILDGNFYDLGSFDECIGTKSVSGEVAGKYCLGDLFIRDDNVSIIILETPLTKERLIQTISFSICFPNLCSAEDMQRVAKAIGLNLTLTENMCQTEESQPKWDSLSYATLSFFCLIALLMVVSTIYEAYTGGPRWVLKSFSVISNGKKILKSSKSAPHQITCLHGLRTIAIAWVVCGHTVYNVFKEPAANSNYVDYWVDQIQNMPIWKTNYCVEIFFVISGVLVSYNFMKKSAQKFDIIYYYVERYLRLTPPFAIIIFFMVGLYKFFGSGPLWTEMEENSMECRTYWWASLLYIQIYGFDKCISYTWYLSVDYQFFILSPFLLIPMKRLPKLVFVLTVCLIVIFMVVTVVFVKIPDLYYNFFLPSRAPPWLVGFLLGYLLSTLKENNKEVVLNRSLVIVGWVTATVLAILCCFGAKYTMVNTYNELQATICMLILRFVIALPVAWIIFSCHMGYGGIVNTFLSNPVFEVFSKLSYCIYLVHFFVVKSFFKSMRVAPFLTNYDILAYYIPANIIIAVFWGSLLSLSIELPVQQFVSYLMNIIRKQYRSAESQREVNKEQILGSNNQILLFGSKMRVVYIVLITMFKRATANYLDEKFGVLSSPAIFSKSIERYLLNETKLNGECRDQLWEYVENLQTGQQWALQLYDASSKLPSGILDGNFYDLGSFDECIETKSVSGKVTGKYCLGDLFIRDDNIILETLVKKERLSQNISFSICLPNLCSTEDMQHVVKSTGLNLTLTENKCQTKESQPKWDSLAYATLSFFCLIALLMVVSTIYEACTDFYYNFFLLSRGSPWLVGFLLGYFIFTLKENNKDFALNRVSIVNTFLSNPVFEVLSKLSYCIYLVHYFVVKSFFKSMRVAPFLTNYDLLNWLHYCALHCFLSEFQQLHNAVSYDLRSAIMASRDIHFAQSFRMPKSSCTIYQIRGHLSPISLSKLEILYVS</sequence>
<feature type="transmembrane region" description="Helical" evidence="1">
    <location>
        <begin position="176"/>
        <end position="197"/>
    </location>
</feature>
<keyword evidence="1" id="KW-1133">Transmembrane helix</keyword>
<feature type="transmembrane region" description="Helical" evidence="1">
    <location>
        <begin position="826"/>
        <end position="847"/>
    </location>
</feature>
<feature type="transmembrane region" description="Helical" evidence="1">
    <location>
        <begin position="853"/>
        <end position="877"/>
    </location>
</feature>
<evidence type="ECO:0000256" key="1">
    <source>
        <dbReference type="SAM" id="Phobius"/>
    </source>
</evidence>
<accession>A0AAN7V065</accession>
<gene>
    <name evidence="3" type="ORF">RI129_012374</name>
</gene>
<reference evidence="3 4" key="1">
    <citation type="journal article" date="2024" name="Insects">
        <title>An Improved Chromosome-Level Genome Assembly of the Firefly Pyrocoelia pectoralis.</title>
        <authorList>
            <person name="Fu X."/>
            <person name="Meyer-Rochow V.B."/>
            <person name="Ballantyne L."/>
            <person name="Zhu X."/>
        </authorList>
    </citation>
    <scope>NUCLEOTIDE SEQUENCE [LARGE SCALE GENOMIC DNA]</scope>
    <source>
        <strain evidence="3">XCY_ONT2</strain>
    </source>
</reference>
<dbReference type="Pfam" id="PF20146">
    <property type="entry name" value="NRF"/>
    <property type="match status" value="2"/>
</dbReference>
<feature type="transmembrane region" description="Helical" evidence="1">
    <location>
        <begin position="466"/>
        <end position="491"/>
    </location>
</feature>
<feature type="transmembrane region" description="Helical" evidence="1">
    <location>
        <begin position="277"/>
        <end position="299"/>
    </location>
</feature>
<dbReference type="AlphaFoldDB" id="A0AAN7V065"/>
<dbReference type="InterPro" id="IPR002656">
    <property type="entry name" value="Acyl_transf_3_dom"/>
</dbReference>
<proteinExistence type="predicted"/>
<dbReference type="EMBL" id="JAVRBK010000010">
    <property type="protein sequence ID" value="KAK5638079.1"/>
    <property type="molecule type" value="Genomic_DNA"/>
</dbReference>
<feature type="transmembrane region" description="Helical" evidence="1">
    <location>
        <begin position="575"/>
        <end position="595"/>
    </location>
</feature>
<evidence type="ECO:0000313" key="4">
    <source>
        <dbReference type="Proteomes" id="UP001329430"/>
    </source>
</evidence>
<evidence type="ECO:0000259" key="2">
    <source>
        <dbReference type="SMART" id="SM00703"/>
    </source>
</evidence>
<feature type="transmembrane region" description="Helical" evidence="1">
    <location>
        <begin position="438"/>
        <end position="454"/>
    </location>
</feature>
<comment type="caution">
    <text evidence="3">The sequence shown here is derived from an EMBL/GenBank/DDBJ whole genome shotgun (WGS) entry which is preliminary data.</text>
</comment>